<keyword evidence="3" id="KW-1185">Reference proteome</keyword>
<feature type="compositionally biased region" description="Polar residues" evidence="1">
    <location>
        <begin position="148"/>
        <end position="158"/>
    </location>
</feature>
<dbReference type="Gramene" id="KFK26598">
    <property type="protein sequence ID" value="KFK26598"/>
    <property type="gene ID" value="AALP_AA8G269400"/>
</dbReference>
<reference evidence="3" key="1">
    <citation type="journal article" date="2015" name="Nat. Plants">
        <title>Genome expansion of Arabis alpina linked with retrotransposition and reduced symmetric DNA methylation.</title>
        <authorList>
            <person name="Willing E.M."/>
            <person name="Rawat V."/>
            <person name="Mandakova T."/>
            <person name="Maumus F."/>
            <person name="James G.V."/>
            <person name="Nordstroem K.J."/>
            <person name="Becker C."/>
            <person name="Warthmann N."/>
            <person name="Chica C."/>
            <person name="Szarzynska B."/>
            <person name="Zytnicki M."/>
            <person name="Albani M.C."/>
            <person name="Kiefer C."/>
            <person name="Bergonzi S."/>
            <person name="Castaings L."/>
            <person name="Mateos J.L."/>
            <person name="Berns M.C."/>
            <person name="Bujdoso N."/>
            <person name="Piofczyk T."/>
            <person name="de Lorenzo L."/>
            <person name="Barrero-Sicilia C."/>
            <person name="Mateos I."/>
            <person name="Piednoel M."/>
            <person name="Hagmann J."/>
            <person name="Chen-Min-Tao R."/>
            <person name="Iglesias-Fernandez R."/>
            <person name="Schuster S.C."/>
            <person name="Alonso-Blanco C."/>
            <person name="Roudier F."/>
            <person name="Carbonero P."/>
            <person name="Paz-Ares J."/>
            <person name="Davis S.J."/>
            <person name="Pecinka A."/>
            <person name="Quesneville H."/>
            <person name="Colot V."/>
            <person name="Lysak M.A."/>
            <person name="Weigel D."/>
            <person name="Coupland G."/>
            <person name="Schneeberger K."/>
        </authorList>
    </citation>
    <scope>NUCLEOTIDE SEQUENCE [LARGE SCALE GENOMIC DNA]</scope>
    <source>
        <strain evidence="3">cv. Pajares</strain>
    </source>
</reference>
<feature type="region of interest" description="Disordered" evidence="1">
    <location>
        <begin position="133"/>
        <end position="173"/>
    </location>
</feature>
<dbReference type="AlphaFoldDB" id="A0A087G9P6"/>
<sequence>MHGRGRGGSWPAPLYHAQWSQALVIRQDNKEMEHKAAKPVEMGKGKRKEVDNMDIDENIELNDDDLLVEEGVLGVGEYEIEDPSALISGSTSHGYEFTHEAKGNKNLSLKDDGVENLSEQLLNCSMDNAKVTMGKKGSQGNLREKQGQMANTGQMSITKKTEKVALPKPPANT</sequence>
<dbReference type="Proteomes" id="UP000029120">
    <property type="component" value="Chromosome 8"/>
</dbReference>
<organism evidence="2 3">
    <name type="scientific">Arabis alpina</name>
    <name type="common">Alpine rock-cress</name>
    <dbReference type="NCBI Taxonomy" id="50452"/>
    <lineage>
        <taxon>Eukaryota</taxon>
        <taxon>Viridiplantae</taxon>
        <taxon>Streptophyta</taxon>
        <taxon>Embryophyta</taxon>
        <taxon>Tracheophyta</taxon>
        <taxon>Spermatophyta</taxon>
        <taxon>Magnoliopsida</taxon>
        <taxon>eudicotyledons</taxon>
        <taxon>Gunneridae</taxon>
        <taxon>Pentapetalae</taxon>
        <taxon>rosids</taxon>
        <taxon>malvids</taxon>
        <taxon>Brassicales</taxon>
        <taxon>Brassicaceae</taxon>
        <taxon>Arabideae</taxon>
        <taxon>Arabis</taxon>
    </lineage>
</organism>
<dbReference type="EMBL" id="CM002876">
    <property type="protein sequence ID" value="KFK26598.1"/>
    <property type="molecule type" value="Genomic_DNA"/>
</dbReference>
<evidence type="ECO:0000313" key="3">
    <source>
        <dbReference type="Proteomes" id="UP000029120"/>
    </source>
</evidence>
<name>A0A087G9P6_ARAAL</name>
<evidence type="ECO:0000313" key="2">
    <source>
        <dbReference type="EMBL" id="KFK26598.1"/>
    </source>
</evidence>
<gene>
    <name evidence="2" type="ordered locus">AALP_Aa8g269400</name>
</gene>
<proteinExistence type="predicted"/>
<evidence type="ECO:0000256" key="1">
    <source>
        <dbReference type="SAM" id="MobiDB-lite"/>
    </source>
</evidence>
<accession>A0A087G9P6</accession>
<protein>
    <submittedName>
        <fullName evidence="2">Uncharacterized protein</fullName>
    </submittedName>
</protein>